<gene>
    <name evidence="5" type="primary">acpH</name>
    <name evidence="5" type="ORF">MAQ5080_01649</name>
</gene>
<dbReference type="AlphaFoldDB" id="A0A1A8TE78"/>
<dbReference type="GO" id="GO:0008770">
    <property type="term" value="F:[acyl-carrier-protein] phosphodiesterase activity"/>
    <property type="evidence" value="ECO:0007669"/>
    <property type="project" value="UniProtKB-EC"/>
</dbReference>
<keyword evidence="1" id="KW-0444">Lipid biosynthesis</keyword>
<dbReference type="STRING" id="295068.MAQ5080_01649"/>
<keyword evidence="6" id="KW-1185">Reference proteome</keyword>
<proteinExistence type="predicted"/>
<dbReference type="EMBL" id="FLOC01000008">
    <property type="protein sequence ID" value="SBS30367.1"/>
    <property type="molecule type" value="Genomic_DNA"/>
</dbReference>
<dbReference type="EC" id="3.1.4.14" evidence="5"/>
<evidence type="ECO:0000256" key="3">
    <source>
        <dbReference type="ARBA" id="ARBA00023098"/>
    </source>
</evidence>
<evidence type="ECO:0000313" key="6">
    <source>
        <dbReference type="Proteomes" id="UP000092627"/>
    </source>
</evidence>
<sequence length="151" mass="17852">MNYIAHLHIAKLTHTSYAGNLLGDFPWQPDPKQRALWQGWRLHQAIDTFVDAHPQSQRFKTLPRTGRRRFAGIVQDILMDYWLVRLWSQFDQQPFDHFAHQVVQQLSRDKPLCPERLQGMIGSLEQNNWLADLGTDWGVNERYVRFKDVGR</sequence>
<reference evidence="5 6" key="1">
    <citation type="submission" date="2016-06" db="EMBL/GenBank/DDBJ databases">
        <authorList>
            <person name="Kjaerup R.B."/>
            <person name="Dalgaard T.S."/>
            <person name="Juul-Madsen H.R."/>
        </authorList>
    </citation>
    <scope>NUCLEOTIDE SEQUENCE [LARGE SCALE GENOMIC DNA]</scope>
    <source>
        <strain evidence="5 6">CECT 5080</strain>
    </source>
</reference>
<evidence type="ECO:0000256" key="1">
    <source>
        <dbReference type="ARBA" id="ARBA00022516"/>
    </source>
</evidence>
<dbReference type="Pfam" id="PF04336">
    <property type="entry name" value="ACP_PD"/>
    <property type="match status" value="1"/>
</dbReference>
<keyword evidence="4" id="KW-0276">Fatty acid metabolism</keyword>
<protein>
    <submittedName>
        <fullName evidence="5">Acyl carrier protein phosphodiesterase</fullName>
        <ecNumber evidence="5">3.1.4.14</ecNumber>
    </submittedName>
</protein>
<dbReference type="PANTHER" id="PTHR38764">
    <property type="entry name" value="ACYL CARRIER PROTEIN PHOSPHODIESTERASE"/>
    <property type="match status" value="1"/>
</dbReference>
<evidence type="ECO:0000256" key="2">
    <source>
        <dbReference type="ARBA" id="ARBA00022801"/>
    </source>
</evidence>
<keyword evidence="3" id="KW-0443">Lipid metabolism</keyword>
<organism evidence="5 6">
    <name type="scientific">Marinomonas aquimarina</name>
    <dbReference type="NCBI Taxonomy" id="295068"/>
    <lineage>
        <taxon>Bacteria</taxon>
        <taxon>Pseudomonadati</taxon>
        <taxon>Pseudomonadota</taxon>
        <taxon>Gammaproteobacteria</taxon>
        <taxon>Oceanospirillales</taxon>
        <taxon>Oceanospirillaceae</taxon>
        <taxon>Marinomonas</taxon>
    </lineage>
</organism>
<keyword evidence="4" id="KW-0275">Fatty acid biosynthesis</keyword>
<dbReference type="GO" id="GO:0006633">
    <property type="term" value="P:fatty acid biosynthetic process"/>
    <property type="evidence" value="ECO:0007669"/>
    <property type="project" value="UniProtKB-KW"/>
</dbReference>
<dbReference type="RefSeq" id="WP_231870811.1">
    <property type="nucleotide sequence ID" value="NZ_FLOC01000008.1"/>
</dbReference>
<accession>A0A1A8TE78</accession>
<keyword evidence="2 5" id="KW-0378">Hydrolase</keyword>
<dbReference type="PANTHER" id="PTHR38764:SF1">
    <property type="entry name" value="ACYL CARRIER PROTEIN PHOSPHODIESTERASE"/>
    <property type="match status" value="1"/>
</dbReference>
<evidence type="ECO:0000313" key="5">
    <source>
        <dbReference type="EMBL" id="SBS30367.1"/>
    </source>
</evidence>
<dbReference type="InterPro" id="IPR007431">
    <property type="entry name" value="ACP_PD"/>
</dbReference>
<name>A0A1A8TE78_9GAMM</name>
<dbReference type="Proteomes" id="UP000092627">
    <property type="component" value="Unassembled WGS sequence"/>
</dbReference>
<evidence type="ECO:0000256" key="4">
    <source>
        <dbReference type="ARBA" id="ARBA00023160"/>
    </source>
</evidence>